<keyword evidence="8 12" id="KW-0418">Kinase</keyword>
<dbReference type="PIRSF" id="PIRSF000724">
    <property type="entry name" value="Pgk"/>
    <property type="match status" value="1"/>
</dbReference>
<dbReference type="EC" id="2.7.2.3" evidence="4 12"/>
<protein>
    <recommendedName>
        <fullName evidence="5 12">Phosphoglycerate kinase</fullName>
        <ecNumber evidence="4 12">2.7.2.3</ecNumber>
    </recommendedName>
</protein>
<keyword evidence="6 12" id="KW-0808">Transferase</keyword>
<dbReference type="InterPro" id="IPR001576">
    <property type="entry name" value="Phosphoglycerate_kinase"/>
</dbReference>
<organism evidence="13 14">
    <name type="scientific">Candidatus Wildermuthbacteria bacterium RIFCSPHIGHO2_02_FULL_48_16</name>
    <dbReference type="NCBI Taxonomy" id="1802453"/>
    <lineage>
        <taxon>Bacteria</taxon>
        <taxon>Candidatus Wildermuthiibacteriota</taxon>
    </lineage>
</organism>
<evidence type="ECO:0000256" key="7">
    <source>
        <dbReference type="ARBA" id="ARBA00022741"/>
    </source>
</evidence>
<evidence type="ECO:0000256" key="10">
    <source>
        <dbReference type="PIRSR" id="PIRSR000724-1"/>
    </source>
</evidence>
<dbReference type="GO" id="GO:0006096">
    <property type="term" value="P:glycolytic process"/>
    <property type="evidence" value="ECO:0007669"/>
    <property type="project" value="InterPro"/>
</dbReference>
<dbReference type="GO" id="GO:0005829">
    <property type="term" value="C:cytosol"/>
    <property type="evidence" value="ECO:0007669"/>
    <property type="project" value="TreeGrafter"/>
</dbReference>
<dbReference type="SUPFAM" id="SSF53748">
    <property type="entry name" value="Phosphoglycerate kinase"/>
    <property type="match status" value="1"/>
</dbReference>
<dbReference type="Gene3D" id="3.40.50.1260">
    <property type="entry name" value="Phosphoglycerate kinase, N-terminal domain"/>
    <property type="match status" value="3"/>
</dbReference>
<evidence type="ECO:0000256" key="5">
    <source>
        <dbReference type="ARBA" id="ARBA00016471"/>
    </source>
</evidence>
<sequence length="352" mass="38561">MKTIRDFVLRDLRVLVRSDFNIPLGERGDVLNDFRIVQSLPTIKYLMQEKARVILMSHLGKPEGQVVEKLKMYFVQESLVKYLGKTVAKAKDCVGSEVKGLVSNLQAGEVLLLENLRFHPEEERNDENFAKELASLGELYINDAFSASHRNHASVAGVPKLLPAGVGLLMEEELSHLEKFSEHPARPFVVIVGGLKVKDKLAFVERISKIADTVLIGNLIAREARAEGIVFQNPEKIVFPLDGIPGNGDEFDIGQKTVKLFLEKLQGAKSVFWTGPLGWVSKEEYAKGSMTIARSIVASKAFAVAGGGNLSAFLGEKGLRDQFSFVSTGGGASLAFLAGEKLPGLEALGYYR</sequence>
<dbReference type="EMBL" id="MHTY01000025">
    <property type="protein sequence ID" value="OHA68465.1"/>
    <property type="molecule type" value="Genomic_DNA"/>
</dbReference>
<dbReference type="GO" id="GO:0004618">
    <property type="term" value="F:phosphoglycerate kinase activity"/>
    <property type="evidence" value="ECO:0007669"/>
    <property type="project" value="UniProtKB-EC"/>
</dbReference>
<comment type="similarity">
    <text evidence="3 12">Belongs to the phosphoglycerate kinase family.</text>
</comment>
<dbReference type="FunFam" id="3.40.50.1260:FF:000006">
    <property type="entry name" value="Phosphoglycerate kinase"/>
    <property type="match status" value="1"/>
</dbReference>
<evidence type="ECO:0000256" key="11">
    <source>
        <dbReference type="PIRSR" id="PIRSR000724-2"/>
    </source>
</evidence>
<reference evidence="13 14" key="1">
    <citation type="journal article" date="2016" name="Nat. Commun.">
        <title>Thousands of microbial genomes shed light on interconnected biogeochemical processes in an aquifer system.</title>
        <authorList>
            <person name="Anantharaman K."/>
            <person name="Brown C.T."/>
            <person name="Hug L.A."/>
            <person name="Sharon I."/>
            <person name="Castelle C.J."/>
            <person name="Probst A.J."/>
            <person name="Thomas B.C."/>
            <person name="Singh A."/>
            <person name="Wilkins M.J."/>
            <person name="Karaoz U."/>
            <person name="Brodie E.L."/>
            <person name="Williams K.H."/>
            <person name="Hubbard S.S."/>
            <person name="Banfield J.F."/>
        </authorList>
    </citation>
    <scope>NUCLEOTIDE SEQUENCE [LARGE SCALE GENOMIC DNA]</scope>
</reference>
<evidence type="ECO:0000256" key="12">
    <source>
        <dbReference type="RuleBase" id="RU000532"/>
    </source>
</evidence>
<dbReference type="PANTHER" id="PTHR11406:SF23">
    <property type="entry name" value="PHOSPHOGLYCERATE KINASE 1, CHLOROPLASTIC-RELATED"/>
    <property type="match status" value="1"/>
</dbReference>
<comment type="pathway">
    <text evidence="2">Carbohydrate degradation; glycolysis; pyruvate from D-glyceraldehyde 3-phosphate: step 2/5.</text>
</comment>
<feature type="binding site" evidence="10">
    <location>
        <position position="35"/>
    </location>
    <ligand>
        <name>(2R)-3-phosphoglycerate</name>
        <dbReference type="ChEBI" id="CHEBI:58272"/>
    </ligand>
</feature>
<feature type="binding site" evidence="10">
    <location>
        <position position="117"/>
    </location>
    <ligand>
        <name>(2R)-3-phosphoglycerate</name>
        <dbReference type="ChEBI" id="CHEBI:58272"/>
    </ligand>
</feature>
<feature type="binding site" evidence="11">
    <location>
        <position position="200"/>
    </location>
    <ligand>
        <name>ATP</name>
        <dbReference type="ChEBI" id="CHEBI:30616"/>
    </ligand>
</feature>
<proteinExistence type="inferred from homology"/>
<evidence type="ECO:0000256" key="4">
    <source>
        <dbReference type="ARBA" id="ARBA00013061"/>
    </source>
</evidence>
<dbReference type="InterPro" id="IPR015824">
    <property type="entry name" value="Phosphoglycerate_kinase_N"/>
</dbReference>
<comment type="catalytic activity">
    <reaction evidence="1 12">
        <text>(2R)-3-phosphoglycerate + ATP = (2R)-3-phospho-glyceroyl phosphate + ADP</text>
        <dbReference type="Rhea" id="RHEA:14801"/>
        <dbReference type="ChEBI" id="CHEBI:30616"/>
        <dbReference type="ChEBI" id="CHEBI:57604"/>
        <dbReference type="ChEBI" id="CHEBI:58272"/>
        <dbReference type="ChEBI" id="CHEBI:456216"/>
        <dbReference type="EC" id="2.7.2.3"/>
    </reaction>
</comment>
<feature type="binding site" evidence="10">
    <location>
        <begin position="19"/>
        <end position="21"/>
    </location>
    <ligand>
        <name>substrate</name>
    </ligand>
</feature>
<feature type="binding site" evidence="10">
    <location>
        <position position="150"/>
    </location>
    <ligand>
        <name>(2R)-3-phosphoglycerate</name>
        <dbReference type="ChEBI" id="CHEBI:58272"/>
    </ligand>
</feature>
<dbReference type="GO" id="GO:0005524">
    <property type="term" value="F:ATP binding"/>
    <property type="evidence" value="ECO:0007669"/>
    <property type="project" value="UniProtKB-KW"/>
</dbReference>
<feature type="binding site" evidence="10">
    <location>
        <begin position="58"/>
        <end position="61"/>
    </location>
    <ligand>
        <name>substrate</name>
    </ligand>
</feature>
<keyword evidence="9 11" id="KW-0067">ATP-binding</keyword>
<evidence type="ECO:0000256" key="6">
    <source>
        <dbReference type="ARBA" id="ARBA00022679"/>
    </source>
</evidence>
<dbReference type="Pfam" id="PF00162">
    <property type="entry name" value="PGK"/>
    <property type="match status" value="2"/>
</dbReference>
<evidence type="ECO:0000256" key="9">
    <source>
        <dbReference type="ARBA" id="ARBA00022840"/>
    </source>
</evidence>
<comment type="caution">
    <text evidence="13">The sequence shown here is derived from an EMBL/GenBank/DDBJ whole genome shotgun (WGS) entry which is preliminary data.</text>
</comment>
<evidence type="ECO:0000256" key="3">
    <source>
        <dbReference type="ARBA" id="ARBA00008982"/>
    </source>
</evidence>
<evidence type="ECO:0000313" key="14">
    <source>
        <dbReference type="Proteomes" id="UP000178529"/>
    </source>
</evidence>
<accession>A0A1G2R6H3</accession>
<dbReference type="PRINTS" id="PR00477">
    <property type="entry name" value="PHGLYCKINASE"/>
</dbReference>
<gene>
    <name evidence="13" type="ORF">A3J68_01555</name>
</gene>
<dbReference type="PANTHER" id="PTHR11406">
    <property type="entry name" value="PHOSPHOGLYCERATE KINASE"/>
    <property type="match status" value="1"/>
</dbReference>
<name>A0A1G2R6H3_9BACT</name>
<dbReference type="AlphaFoldDB" id="A0A1G2R6H3"/>
<dbReference type="GO" id="GO:0043531">
    <property type="term" value="F:ADP binding"/>
    <property type="evidence" value="ECO:0007669"/>
    <property type="project" value="TreeGrafter"/>
</dbReference>
<keyword evidence="7" id="KW-0547">Nucleotide-binding</keyword>
<evidence type="ECO:0000256" key="8">
    <source>
        <dbReference type="ARBA" id="ARBA00022777"/>
    </source>
</evidence>
<feature type="binding site" evidence="11">
    <location>
        <position position="246"/>
    </location>
    <ligand>
        <name>ATP</name>
        <dbReference type="ChEBI" id="CHEBI:30616"/>
    </ligand>
</feature>
<evidence type="ECO:0000256" key="2">
    <source>
        <dbReference type="ARBA" id="ARBA00004838"/>
    </source>
</evidence>
<dbReference type="InterPro" id="IPR036043">
    <property type="entry name" value="Phosphoglycerate_kinase_sf"/>
</dbReference>
<evidence type="ECO:0000313" key="13">
    <source>
        <dbReference type="EMBL" id="OHA68465.1"/>
    </source>
</evidence>
<dbReference type="Proteomes" id="UP000178529">
    <property type="component" value="Unassembled WGS sequence"/>
</dbReference>
<evidence type="ECO:0000256" key="1">
    <source>
        <dbReference type="ARBA" id="ARBA00000642"/>
    </source>
</evidence>
<dbReference type="GO" id="GO:0006094">
    <property type="term" value="P:gluconeogenesis"/>
    <property type="evidence" value="ECO:0007669"/>
    <property type="project" value="TreeGrafter"/>
</dbReference>